<reference evidence="10 11" key="1">
    <citation type="journal article" date="2014" name="Int. J. Syst. Evol. Microbiol.">
        <title>Nocardioides zeae sp. nov., isolated from the stem of Zea mays.</title>
        <authorList>
            <person name="Glaeser S.P."/>
            <person name="McInroy J.A."/>
            <person name="Busse H.J."/>
            <person name="Kampfer P."/>
        </authorList>
    </citation>
    <scope>NUCLEOTIDE SEQUENCE [LARGE SCALE GENOMIC DNA]</scope>
    <source>
        <strain evidence="10 11">JCM 30728</strain>
    </source>
</reference>
<feature type="transmembrane region" description="Helical" evidence="7">
    <location>
        <begin position="415"/>
        <end position="435"/>
    </location>
</feature>
<dbReference type="PANTHER" id="PTHR30489:SF0">
    <property type="entry name" value="LIPOPROTEIN-RELEASING SYSTEM TRANSMEMBRANE PROTEIN LOLE"/>
    <property type="match status" value="1"/>
</dbReference>
<evidence type="ECO:0000313" key="11">
    <source>
        <dbReference type="Proteomes" id="UP000468687"/>
    </source>
</evidence>
<feature type="domain" description="ABC3 transporter permease C-terminal" evidence="8">
    <location>
        <begin position="725"/>
        <end position="841"/>
    </location>
</feature>
<feature type="transmembrane region" description="Helical" evidence="7">
    <location>
        <begin position="441"/>
        <end position="467"/>
    </location>
</feature>
<evidence type="ECO:0000313" key="10">
    <source>
        <dbReference type="EMBL" id="NEN79517.1"/>
    </source>
</evidence>
<evidence type="ECO:0000256" key="2">
    <source>
        <dbReference type="ARBA" id="ARBA00005236"/>
    </source>
</evidence>
<protein>
    <submittedName>
        <fullName evidence="10">FtsX-like permease family protein</fullName>
    </submittedName>
</protein>
<feature type="transmembrane region" description="Helical" evidence="7">
    <location>
        <begin position="768"/>
        <end position="795"/>
    </location>
</feature>
<evidence type="ECO:0000256" key="7">
    <source>
        <dbReference type="SAM" id="Phobius"/>
    </source>
</evidence>
<comment type="caution">
    <text evidence="10">The sequence shown here is derived from an EMBL/GenBank/DDBJ whole genome shotgun (WGS) entry which is preliminary data.</text>
</comment>
<feature type="transmembrane region" description="Helical" evidence="7">
    <location>
        <begin position="322"/>
        <end position="350"/>
    </location>
</feature>
<feature type="transmembrane region" description="Helical" evidence="7">
    <location>
        <begin position="497"/>
        <end position="517"/>
    </location>
</feature>
<comment type="subcellular location">
    <subcellularLocation>
        <location evidence="1">Cell membrane</location>
        <topology evidence="1">Multi-pass membrane protein</topology>
    </subcellularLocation>
</comment>
<feature type="transmembrane region" description="Helical" evidence="7">
    <location>
        <begin position="370"/>
        <end position="388"/>
    </location>
</feature>
<dbReference type="EMBL" id="JAAGXA010000010">
    <property type="protein sequence ID" value="NEN79517.1"/>
    <property type="molecule type" value="Genomic_DNA"/>
</dbReference>
<feature type="transmembrane region" description="Helical" evidence="7">
    <location>
        <begin position="16"/>
        <end position="36"/>
    </location>
</feature>
<keyword evidence="11" id="KW-1185">Reference proteome</keyword>
<keyword evidence="4 7" id="KW-0812">Transmembrane</keyword>
<keyword evidence="6 7" id="KW-0472">Membrane</keyword>
<evidence type="ECO:0000256" key="3">
    <source>
        <dbReference type="ARBA" id="ARBA00022475"/>
    </source>
</evidence>
<feature type="transmembrane region" description="Helical" evidence="7">
    <location>
        <begin position="272"/>
        <end position="297"/>
    </location>
</feature>
<dbReference type="InterPro" id="IPR025857">
    <property type="entry name" value="MacB_PCD"/>
</dbReference>
<name>A0A6P0HMS3_9ACTN</name>
<dbReference type="GO" id="GO:0044874">
    <property type="term" value="P:lipoprotein localization to outer membrane"/>
    <property type="evidence" value="ECO:0007669"/>
    <property type="project" value="TreeGrafter"/>
</dbReference>
<dbReference type="InterPro" id="IPR003838">
    <property type="entry name" value="ABC3_permease_C"/>
</dbReference>
<gene>
    <name evidence="10" type="ORF">G3T38_14645</name>
</gene>
<dbReference type="RefSeq" id="WP_163773068.1">
    <property type="nucleotide sequence ID" value="NZ_JAAGXA010000010.1"/>
</dbReference>
<organism evidence="10 11">
    <name type="scientific">Nocardioides zeae</name>
    <dbReference type="NCBI Taxonomy" id="1457234"/>
    <lineage>
        <taxon>Bacteria</taxon>
        <taxon>Bacillati</taxon>
        <taxon>Actinomycetota</taxon>
        <taxon>Actinomycetes</taxon>
        <taxon>Propionibacteriales</taxon>
        <taxon>Nocardioidaceae</taxon>
        <taxon>Nocardioides</taxon>
    </lineage>
</organism>
<evidence type="ECO:0000256" key="5">
    <source>
        <dbReference type="ARBA" id="ARBA00022989"/>
    </source>
</evidence>
<dbReference type="Pfam" id="PF12704">
    <property type="entry name" value="MacB_PCD"/>
    <property type="match status" value="2"/>
</dbReference>
<feature type="transmembrane region" description="Helical" evidence="7">
    <location>
        <begin position="719"/>
        <end position="747"/>
    </location>
</feature>
<accession>A0A6P0HMS3</accession>
<feature type="domain" description="MacB-like periplasmic core" evidence="9">
    <location>
        <begin position="18"/>
        <end position="239"/>
    </location>
</feature>
<evidence type="ECO:0000259" key="9">
    <source>
        <dbReference type="Pfam" id="PF12704"/>
    </source>
</evidence>
<dbReference type="InterPro" id="IPR051447">
    <property type="entry name" value="Lipoprotein-release_system"/>
</dbReference>
<dbReference type="PANTHER" id="PTHR30489">
    <property type="entry name" value="LIPOPROTEIN-RELEASING SYSTEM TRANSMEMBRANE PROTEIN LOLE"/>
    <property type="match status" value="1"/>
</dbReference>
<evidence type="ECO:0000256" key="4">
    <source>
        <dbReference type="ARBA" id="ARBA00022692"/>
    </source>
</evidence>
<dbReference type="GO" id="GO:0098797">
    <property type="term" value="C:plasma membrane protein complex"/>
    <property type="evidence" value="ECO:0007669"/>
    <property type="project" value="TreeGrafter"/>
</dbReference>
<dbReference type="Pfam" id="PF02687">
    <property type="entry name" value="FtsX"/>
    <property type="match status" value="2"/>
</dbReference>
<evidence type="ECO:0000259" key="8">
    <source>
        <dbReference type="Pfam" id="PF02687"/>
    </source>
</evidence>
<proteinExistence type="inferred from homology"/>
<feature type="domain" description="ABC3 transporter permease C-terminal" evidence="8">
    <location>
        <begin position="275"/>
        <end position="396"/>
    </location>
</feature>
<dbReference type="AlphaFoldDB" id="A0A6P0HMS3"/>
<dbReference type="Proteomes" id="UP000468687">
    <property type="component" value="Unassembled WGS sequence"/>
</dbReference>
<keyword evidence="3" id="KW-1003">Cell membrane</keyword>
<sequence>MLRATWKSLLGRKVRLVMSTFAIVLGVAFVCGSLMFSDTLERSFTSLFSATVGDVVVRPEIGTSFGAADGSSRTVPASLVDELAALPEASRADGNVSAPGVFVIGDDGKVVGGQGAPGLLQGFNDAPAAGGAEGLHVVEGRAPSGFTEVALDEKTAERAGYGIGDAVRLVSPVAEGELTPTLVGLVALGGDASLNGATLTVVDMATAQQVFLRGEDAYTDVWVRAADGVSQEELRDAVAPLLPDGVEAVTGDDAADESASLLLEAISFLTTFLLIFAGIALVVGGFLIVNTFSMLVAQRSRELALLRALGASRRQVVRSVQLEAFVVGLLGSVLGLGLGVLLAIGIRAVFARVGLDLGSQPLVLEPRTVVAAFAVGIVVTMVAAWGPARRTTRIAPVEALRDDVALPETTIRRRMLLGAALVVGGAGALVAGLVADVPRAGWWVGLGVLAVLLGVAAASPVIGRPVLVAAHAAYRRLFGTVGNLAGLNALRNPRRTAATASALMIGLTLATTMAILGDSAKASVDRTIEQTFPGDFVVSNQVGEGFSTGIGDAMGEVEGVASVVRVRYGLAETGDRPRRLGGVDPSTFRALDVGTVSGDVGDLVDGTAVVDEDYADDEGIGVGDDLVVATVAGERRLPVVAVVEPGSVLPSIATTTATLLDAGYRDLDNTLVVEAVADPPGGLDGLQDRLEQAAGDNPLVTVKDQAEYAAEQRAPIDRLVLVVFALLGLALVIAVLGIVNTLALSVVERTREVGLLRAVGLGRGQLRWMITLEAVVIAALGAVLGLVLGTTFGLALMRTLREEGLEVISVPTGQLAGFAAAALVVGVLAAALPARRAARLDVLSAVSTE</sequence>
<feature type="transmembrane region" description="Helical" evidence="7">
    <location>
        <begin position="815"/>
        <end position="834"/>
    </location>
</feature>
<comment type="similarity">
    <text evidence="2">Belongs to the ABC-4 integral membrane protein family. LolC/E subfamily.</text>
</comment>
<keyword evidence="5 7" id="KW-1133">Transmembrane helix</keyword>
<feature type="domain" description="MacB-like periplasmic core" evidence="9">
    <location>
        <begin position="496"/>
        <end position="659"/>
    </location>
</feature>
<evidence type="ECO:0000256" key="1">
    <source>
        <dbReference type="ARBA" id="ARBA00004651"/>
    </source>
</evidence>
<evidence type="ECO:0000256" key="6">
    <source>
        <dbReference type="ARBA" id="ARBA00023136"/>
    </source>
</evidence>